<evidence type="ECO:0000256" key="1">
    <source>
        <dbReference type="ARBA" id="ARBA00022741"/>
    </source>
</evidence>
<evidence type="ECO:0000256" key="2">
    <source>
        <dbReference type="ARBA" id="ARBA00022840"/>
    </source>
</evidence>
<protein>
    <recommendedName>
        <fullName evidence="4">Uncharacterized AAA domain-containing protein ycf46</fullName>
    </recommendedName>
</protein>
<dbReference type="Gene3D" id="3.40.50.300">
    <property type="entry name" value="P-loop containing nucleotide triphosphate hydrolases"/>
    <property type="match status" value="1"/>
</dbReference>
<dbReference type="InterPro" id="IPR052381">
    <property type="entry name" value="AAA_domain_protein"/>
</dbReference>
<dbReference type="InterPro" id="IPR027417">
    <property type="entry name" value="P-loop_NTPase"/>
</dbReference>
<dbReference type="SMART" id="SM00382">
    <property type="entry name" value="AAA"/>
    <property type="match status" value="1"/>
</dbReference>
<proteinExistence type="inferred from homology"/>
<evidence type="ECO:0000313" key="6">
    <source>
        <dbReference type="EMBL" id="WMS85836.1"/>
    </source>
</evidence>
<dbReference type="Pfam" id="PF17862">
    <property type="entry name" value="AAA_lid_3"/>
    <property type="match status" value="1"/>
</dbReference>
<evidence type="ECO:0000256" key="4">
    <source>
        <dbReference type="ARBA" id="ARBA00040480"/>
    </source>
</evidence>
<dbReference type="InterPro" id="IPR003959">
    <property type="entry name" value="ATPase_AAA_core"/>
</dbReference>
<keyword evidence="7" id="KW-1185">Reference proteome</keyword>
<keyword evidence="1" id="KW-0547">Nucleotide-binding</keyword>
<evidence type="ECO:0000256" key="3">
    <source>
        <dbReference type="ARBA" id="ARBA00038088"/>
    </source>
</evidence>
<keyword evidence="2" id="KW-0067">ATP-binding</keyword>
<dbReference type="GO" id="GO:0016887">
    <property type="term" value="F:ATP hydrolysis activity"/>
    <property type="evidence" value="ECO:0007669"/>
    <property type="project" value="InterPro"/>
</dbReference>
<dbReference type="SUPFAM" id="SSF52540">
    <property type="entry name" value="P-loop containing nucleoside triphosphate hydrolases"/>
    <property type="match status" value="2"/>
</dbReference>
<dbReference type="Gene3D" id="1.10.8.60">
    <property type="match status" value="1"/>
</dbReference>
<accession>A0AA51RQP2</accession>
<dbReference type="InterPro" id="IPR041569">
    <property type="entry name" value="AAA_lid_3"/>
</dbReference>
<organism evidence="6 7">
    <name type="scientific">Pleionea litopenaei</name>
    <dbReference type="NCBI Taxonomy" id="3070815"/>
    <lineage>
        <taxon>Bacteria</taxon>
        <taxon>Pseudomonadati</taxon>
        <taxon>Pseudomonadota</taxon>
        <taxon>Gammaproteobacteria</taxon>
        <taxon>Oceanospirillales</taxon>
        <taxon>Pleioneaceae</taxon>
        <taxon>Pleionea</taxon>
    </lineage>
</organism>
<dbReference type="PANTHER" id="PTHR42960:SF1">
    <property type="entry name" value="YCF46 PROTEIN"/>
    <property type="match status" value="1"/>
</dbReference>
<dbReference type="PANTHER" id="PTHR42960">
    <property type="entry name" value="YCF46 PROTEIN"/>
    <property type="match status" value="1"/>
</dbReference>
<comment type="similarity">
    <text evidence="3">Belongs to the AAA ATPase family. Highly divergent.</text>
</comment>
<feature type="domain" description="AAA+ ATPase" evidence="5">
    <location>
        <begin position="268"/>
        <end position="401"/>
    </location>
</feature>
<sequence>MSGKSDLRDLKLLIQSRNPIIGIESHEENRVLKLLSDLARDINKPLFTWDIVDGLKRFELLDEFDALAETSKPEDMLRHILGAHRPSIYVLCDFHPYVESAPHIVRLLKEFILNQPEHGHTLVLISHQLAIPEEIKRFISRFDMALPGKDQLTKMIKREAKMWSQRHGKKVRTDSKTLQRLINNLQGLTISDATRLVRNVITDDGAITEDEIPAINKAKFELLNMDGVLSFEYETSKFAEVGGLNNLKRWLRQREVVFHRRDELELDPPKGLMLVGVQGGGKSLAAKAVAGLWSVPLLRLDFGALYNKYHGETERNLREALKMAELMAPCVLWFDEIEKGISTQDNDGGTSQRVLGTLLTWMSENDLPVFVVSTANDISRLPPELIRKGRLDEIFFVDLPDQEARRDIFAIHLTKRKQSPENFDLEKLALACDGFTGAEIEQAIVSALYHCYGQGSALSTEIILDELSATRPLSVVMAEKLAELRRWASERTISAN</sequence>
<dbReference type="Proteomes" id="UP001239782">
    <property type="component" value="Chromosome"/>
</dbReference>
<evidence type="ECO:0000313" key="7">
    <source>
        <dbReference type="Proteomes" id="UP001239782"/>
    </source>
</evidence>
<name>A0AA51RQP2_9GAMM</name>
<dbReference type="InterPro" id="IPR003593">
    <property type="entry name" value="AAA+_ATPase"/>
</dbReference>
<evidence type="ECO:0000259" key="5">
    <source>
        <dbReference type="SMART" id="SM00382"/>
    </source>
</evidence>
<gene>
    <name evidence="6" type="ORF">Q9312_11470</name>
</gene>
<dbReference type="GO" id="GO:0005524">
    <property type="term" value="F:ATP binding"/>
    <property type="evidence" value="ECO:0007669"/>
    <property type="project" value="UniProtKB-KW"/>
</dbReference>
<reference evidence="6 7" key="1">
    <citation type="submission" date="2023-08" db="EMBL/GenBank/DDBJ databases">
        <title>Pleionea litopenaei sp. nov., isolated from stomach of juvenile Litopenaeus vannamei.</title>
        <authorList>
            <person name="Rho A.M."/>
            <person name="Hwang C.Y."/>
        </authorList>
    </citation>
    <scope>NUCLEOTIDE SEQUENCE [LARGE SCALE GENOMIC DNA]</scope>
    <source>
        <strain evidence="6 7">HL-JVS1</strain>
    </source>
</reference>
<dbReference type="EMBL" id="CP133548">
    <property type="protein sequence ID" value="WMS85836.1"/>
    <property type="molecule type" value="Genomic_DNA"/>
</dbReference>
<dbReference type="Pfam" id="PF00004">
    <property type="entry name" value="AAA"/>
    <property type="match status" value="1"/>
</dbReference>
<dbReference type="AlphaFoldDB" id="A0AA51RQP2"/>
<dbReference type="KEGG" id="plei:Q9312_11470"/>
<dbReference type="RefSeq" id="WP_309200989.1">
    <property type="nucleotide sequence ID" value="NZ_CP133548.1"/>
</dbReference>